<evidence type="ECO:0000259" key="3">
    <source>
        <dbReference type="PROSITE" id="PS50930"/>
    </source>
</evidence>
<feature type="domain" description="HTH LytTR-type" evidence="3">
    <location>
        <begin position="144"/>
        <end position="223"/>
    </location>
</feature>
<feature type="domain" description="Response regulatory" evidence="2">
    <location>
        <begin position="2"/>
        <end position="115"/>
    </location>
</feature>
<dbReference type="OrthoDB" id="2168082at2"/>
<dbReference type="RefSeq" id="WP_046367961.1">
    <property type="nucleotide sequence ID" value="NZ_BBWV01000001.1"/>
</dbReference>
<dbReference type="Pfam" id="PF04397">
    <property type="entry name" value="LytTR"/>
    <property type="match status" value="1"/>
</dbReference>
<dbReference type="EMBL" id="BBWV01000001">
    <property type="protein sequence ID" value="GAO42234.1"/>
    <property type="molecule type" value="Genomic_DNA"/>
</dbReference>
<accession>A0A0E9MXA0</accession>
<dbReference type="PANTHER" id="PTHR37299">
    <property type="entry name" value="TRANSCRIPTIONAL REGULATOR-RELATED"/>
    <property type="match status" value="1"/>
</dbReference>
<comment type="caution">
    <text evidence="4">The sequence shown here is derived from an EMBL/GenBank/DDBJ whole genome shotgun (WGS) entry which is preliminary data.</text>
</comment>
<reference evidence="4 5" key="1">
    <citation type="submission" date="2015-04" db="EMBL/GenBank/DDBJ databases">
        <title>Whole genome shotgun sequence of Flavihumibacter petaseus NBRC 106054.</title>
        <authorList>
            <person name="Miyazawa S."/>
            <person name="Hosoyama A."/>
            <person name="Hashimoto M."/>
            <person name="Noguchi M."/>
            <person name="Tsuchikane K."/>
            <person name="Ohji S."/>
            <person name="Yamazoe A."/>
            <person name="Ichikawa N."/>
            <person name="Kimura A."/>
            <person name="Fujita N."/>
        </authorList>
    </citation>
    <scope>NUCLEOTIDE SEQUENCE [LARGE SCALE GENOMIC DNA]</scope>
    <source>
        <strain evidence="4 5">NBRC 106054</strain>
    </source>
</reference>
<keyword evidence="1" id="KW-0597">Phosphoprotein</keyword>
<protein>
    <submittedName>
        <fullName evidence="4">Putative two-component response regulator</fullName>
    </submittedName>
</protein>
<evidence type="ECO:0000313" key="4">
    <source>
        <dbReference type="EMBL" id="GAO42234.1"/>
    </source>
</evidence>
<keyword evidence="5" id="KW-1185">Reference proteome</keyword>
<sequence length="249" mass="28759">MKILIIEDEKPAAERLFAALQGIEGQHECLATLESVREAVAWLSAHLSPDLIFMDIELSDGQSFSIFDQVTISCPVIFTTAYDEYWQEAFEYNSIEYLLKPIRQERLQAALQKYATLKQHFAGSLEQLRSRQQQPAEYRKRYLIKRGSDYVSIKTEQIAYCYAAHKLVCIVDDTGQRYLLDKSLSDLEKELNPDQFFRVNRKYLAHINAISRLRSPGKGKLLVEFDPPAPEEVAVSTELILRFKEWMDA</sequence>
<name>A0A0E9MXA0_9BACT</name>
<organism evidence="4 5">
    <name type="scientific">Flavihumibacter petaseus NBRC 106054</name>
    <dbReference type="NCBI Taxonomy" id="1220578"/>
    <lineage>
        <taxon>Bacteria</taxon>
        <taxon>Pseudomonadati</taxon>
        <taxon>Bacteroidota</taxon>
        <taxon>Chitinophagia</taxon>
        <taxon>Chitinophagales</taxon>
        <taxon>Chitinophagaceae</taxon>
        <taxon>Flavihumibacter</taxon>
    </lineage>
</organism>
<feature type="modified residue" description="4-aspartylphosphate" evidence="1">
    <location>
        <position position="55"/>
    </location>
</feature>
<dbReference type="Proteomes" id="UP000033121">
    <property type="component" value="Unassembled WGS sequence"/>
</dbReference>
<dbReference type="InterPro" id="IPR001789">
    <property type="entry name" value="Sig_transdc_resp-reg_receiver"/>
</dbReference>
<dbReference type="PROSITE" id="PS50930">
    <property type="entry name" value="HTH_LYTTR"/>
    <property type="match status" value="1"/>
</dbReference>
<dbReference type="SMART" id="SM00448">
    <property type="entry name" value="REC"/>
    <property type="match status" value="1"/>
</dbReference>
<dbReference type="InterPro" id="IPR046947">
    <property type="entry name" value="LytR-like"/>
</dbReference>
<dbReference type="GO" id="GO:0000156">
    <property type="term" value="F:phosphorelay response regulator activity"/>
    <property type="evidence" value="ECO:0007669"/>
    <property type="project" value="InterPro"/>
</dbReference>
<gene>
    <name evidence="4" type="ORF">FPE01S_01_12470</name>
</gene>
<dbReference type="Gene3D" id="2.40.50.1020">
    <property type="entry name" value="LytTr DNA-binding domain"/>
    <property type="match status" value="1"/>
</dbReference>
<dbReference type="PROSITE" id="PS50110">
    <property type="entry name" value="RESPONSE_REGULATORY"/>
    <property type="match status" value="1"/>
</dbReference>
<evidence type="ECO:0000256" key="1">
    <source>
        <dbReference type="PROSITE-ProRule" id="PRU00169"/>
    </source>
</evidence>
<proteinExistence type="predicted"/>
<dbReference type="Pfam" id="PF00072">
    <property type="entry name" value="Response_reg"/>
    <property type="match status" value="1"/>
</dbReference>
<dbReference type="STRING" id="1220578.FPE01S_01_12470"/>
<dbReference type="InterPro" id="IPR007492">
    <property type="entry name" value="LytTR_DNA-bd_dom"/>
</dbReference>
<dbReference type="PANTHER" id="PTHR37299:SF1">
    <property type="entry name" value="STAGE 0 SPORULATION PROTEIN A HOMOLOG"/>
    <property type="match status" value="1"/>
</dbReference>
<evidence type="ECO:0000259" key="2">
    <source>
        <dbReference type="PROSITE" id="PS50110"/>
    </source>
</evidence>
<dbReference type="SUPFAM" id="SSF52172">
    <property type="entry name" value="CheY-like"/>
    <property type="match status" value="1"/>
</dbReference>
<dbReference type="InterPro" id="IPR011006">
    <property type="entry name" value="CheY-like_superfamily"/>
</dbReference>
<dbReference type="SMART" id="SM00850">
    <property type="entry name" value="LytTR"/>
    <property type="match status" value="1"/>
</dbReference>
<evidence type="ECO:0000313" key="5">
    <source>
        <dbReference type="Proteomes" id="UP000033121"/>
    </source>
</evidence>
<dbReference type="AlphaFoldDB" id="A0A0E9MXA0"/>
<dbReference type="Gene3D" id="3.40.50.2300">
    <property type="match status" value="1"/>
</dbReference>
<dbReference type="GO" id="GO:0003677">
    <property type="term" value="F:DNA binding"/>
    <property type="evidence" value="ECO:0007669"/>
    <property type="project" value="InterPro"/>
</dbReference>